<evidence type="ECO:0000313" key="1">
    <source>
        <dbReference type="EMBL" id="GFQ74148.1"/>
    </source>
</evidence>
<accession>A0A8X6KJX7</accession>
<dbReference type="EMBL" id="BMAO01021390">
    <property type="protein sequence ID" value="GFQ74148.1"/>
    <property type="molecule type" value="Genomic_DNA"/>
</dbReference>
<dbReference type="Proteomes" id="UP000887116">
    <property type="component" value="Unassembled WGS sequence"/>
</dbReference>
<sequence>MRHSMLHFRALPDIPGLIFSDKTVQKFWCRIRRSCEGMTMGLVDNALTIMSIAFMRNCSALFRRGDAAILCFISEPYLTYQDSSSVTRLFKNSGVASAVPVKE</sequence>
<reference evidence="1" key="1">
    <citation type="submission" date="2020-07" db="EMBL/GenBank/DDBJ databases">
        <title>Multicomponent nature underlies the extraordinary mechanical properties of spider dragline silk.</title>
        <authorList>
            <person name="Kono N."/>
            <person name="Nakamura H."/>
            <person name="Mori M."/>
            <person name="Yoshida Y."/>
            <person name="Ohtoshi R."/>
            <person name="Malay A.D."/>
            <person name="Moran D.A.P."/>
            <person name="Tomita M."/>
            <person name="Numata K."/>
            <person name="Arakawa K."/>
        </authorList>
    </citation>
    <scope>NUCLEOTIDE SEQUENCE</scope>
</reference>
<proteinExistence type="predicted"/>
<dbReference type="AlphaFoldDB" id="A0A8X6KJX7"/>
<organism evidence="1 2">
    <name type="scientific">Trichonephila clavata</name>
    <name type="common">Joro spider</name>
    <name type="synonym">Nephila clavata</name>
    <dbReference type="NCBI Taxonomy" id="2740835"/>
    <lineage>
        <taxon>Eukaryota</taxon>
        <taxon>Metazoa</taxon>
        <taxon>Ecdysozoa</taxon>
        <taxon>Arthropoda</taxon>
        <taxon>Chelicerata</taxon>
        <taxon>Arachnida</taxon>
        <taxon>Araneae</taxon>
        <taxon>Araneomorphae</taxon>
        <taxon>Entelegynae</taxon>
        <taxon>Araneoidea</taxon>
        <taxon>Nephilidae</taxon>
        <taxon>Trichonephila</taxon>
    </lineage>
</organism>
<gene>
    <name evidence="1" type="ORF">TNCT_627741</name>
</gene>
<protein>
    <submittedName>
        <fullName evidence="1">Uncharacterized protein</fullName>
    </submittedName>
</protein>
<comment type="caution">
    <text evidence="1">The sequence shown here is derived from an EMBL/GenBank/DDBJ whole genome shotgun (WGS) entry which is preliminary data.</text>
</comment>
<keyword evidence="2" id="KW-1185">Reference proteome</keyword>
<name>A0A8X6KJX7_TRICU</name>
<evidence type="ECO:0000313" key="2">
    <source>
        <dbReference type="Proteomes" id="UP000887116"/>
    </source>
</evidence>